<proteinExistence type="predicted"/>
<evidence type="ECO:0000313" key="1">
    <source>
        <dbReference type="EMBL" id="MBU2788226.1"/>
    </source>
</evidence>
<reference evidence="1" key="1">
    <citation type="journal article" date="2021" name="ISME J.">
        <title>Genomic evolution of the class Acidithiobacillia: deep-branching Proteobacteria living in extreme acidic conditions.</title>
        <authorList>
            <person name="Moya-Beltran A."/>
            <person name="Beard S."/>
            <person name="Rojas-Villalobos C."/>
            <person name="Issotta F."/>
            <person name="Gallardo Y."/>
            <person name="Ulloa R."/>
            <person name="Giaveno A."/>
            <person name="Degli Esposti M."/>
            <person name="Johnson D.B."/>
            <person name="Quatrini R."/>
        </authorList>
    </citation>
    <scope>NUCLEOTIDE SEQUENCE</scope>
    <source>
        <strain evidence="1">VAN18-1</strain>
    </source>
</reference>
<gene>
    <name evidence="1" type="ORF">HFQ13_08420</name>
</gene>
<accession>A0AAE3CJX8</accession>
<evidence type="ECO:0000313" key="2">
    <source>
        <dbReference type="Proteomes" id="UP001197378"/>
    </source>
</evidence>
<dbReference type="Proteomes" id="UP001197378">
    <property type="component" value="Unassembled WGS sequence"/>
</dbReference>
<keyword evidence="2" id="KW-1185">Reference proteome</keyword>
<dbReference type="RefSeq" id="WP_215885580.1">
    <property type="nucleotide sequence ID" value="NZ_JAAXYO010000123.1"/>
</dbReference>
<sequence length="121" mass="12845">MGILSRLFSNGSTRPACNLFIGTSPARMIPVDDPTGLGGYSLAIDKLIREEAPDVVYCQSGDPADLSMVRMSLEYLSMIGGEVGVAEQLPDEEVAAIFGVDVRTYQGTVIDPQGNAASYGR</sequence>
<comment type="caution">
    <text evidence="1">The sequence shown here is derived from an EMBL/GenBank/DDBJ whole genome shotgun (WGS) entry which is preliminary data.</text>
</comment>
<dbReference type="EMBL" id="JAAXYO010000123">
    <property type="protein sequence ID" value="MBU2788226.1"/>
    <property type="molecule type" value="Genomic_DNA"/>
</dbReference>
<dbReference type="AlphaFoldDB" id="A0AAE3CJX8"/>
<protein>
    <submittedName>
        <fullName evidence="1">Uncharacterized protein</fullName>
    </submittedName>
</protein>
<organism evidence="1 2">
    <name type="scientific">Igneacidithiobacillus copahuensis</name>
    <dbReference type="NCBI Taxonomy" id="2724909"/>
    <lineage>
        <taxon>Bacteria</taxon>
        <taxon>Pseudomonadati</taxon>
        <taxon>Pseudomonadota</taxon>
        <taxon>Acidithiobacillia</taxon>
        <taxon>Acidithiobacillales</taxon>
        <taxon>Acidithiobacillaceae</taxon>
        <taxon>Igneacidithiobacillus</taxon>
    </lineage>
</organism>
<name>A0AAE3CJX8_9PROT</name>